<dbReference type="InterPro" id="IPR053187">
    <property type="entry name" value="Notoamide_regulator"/>
</dbReference>
<dbReference type="Pfam" id="PF00172">
    <property type="entry name" value="Zn_clus"/>
    <property type="match status" value="1"/>
</dbReference>
<dbReference type="PANTHER" id="PTHR47256">
    <property type="entry name" value="ZN(II)2CYS6 TRANSCRIPTION FACTOR (EUROFUNG)-RELATED"/>
    <property type="match status" value="1"/>
</dbReference>
<organism evidence="7 8">
    <name type="scientific">Aspergillus bertholletiae</name>
    <dbReference type="NCBI Taxonomy" id="1226010"/>
    <lineage>
        <taxon>Eukaryota</taxon>
        <taxon>Fungi</taxon>
        <taxon>Dikarya</taxon>
        <taxon>Ascomycota</taxon>
        <taxon>Pezizomycotina</taxon>
        <taxon>Eurotiomycetes</taxon>
        <taxon>Eurotiomycetidae</taxon>
        <taxon>Eurotiales</taxon>
        <taxon>Aspergillaceae</taxon>
        <taxon>Aspergillus</taxon>
        <taxon>Aspergillus subgen. Circumdati</taxon>
    </lineage>
</organism>
<dbReference type="GO" id="GO:0008270">
    <property type="term" value="F:zinc ion binding"/>
    <property type="evidence" value="ECO:0007669"/>
    <property type="project" value="InterPro"/>
</dbReference>
<sequence>MLREESTPTLRPLKPRPECVQQSKEKDVKPCSMRRIRSSAACTECRKRRKKCNGYTPCEQCTLHDRECVIDLLRDKRKKIHRRALEQELQYYRTFLNQLYQVICECDYADVEQLVSLIRKGGTKEDIKNAVEGYLQHNTQHSIFGESSGKHE</sequence>
<evidence type="ECO:0000259" key="6">
    <source>
        <dbReference type="PROSITE" id="PS50048"/>
    </source>
</evidence>
<evidence type="ECO:0000256" key="1">
    <source>
        <dbReference type="ARBA" id="ARBA00023015"/>
    </source>
</evidence>
<gene>
    <name evidence="7" type="ORF">BDV26DRAFT_270073</name>
</gene>
<dbReference type="OrthoDB" id="4356994at2759"/>
<dbReference type="GO" id="GO:0009893">
    <property type="term" value="P:positive regulation of metabolic process"/>
    <property type="evidence" value="ECO:0007669"/>
    <property type="project" value="UniProtKB-ARBA"/>
</dbReference>
<name>A0A5N7AX07_9EURO</name>
<keyword evidence="3" id="KW-0804">Transcription</keyword>
<accession>A0A5N7AX07</accession>
<dbReference type="PANTHER" id="PTHR47256:SF9">
    <property type="entry name" value="ZN(II)2CYS6 TRANSCRIPTION FACTOR (EUROFUNG)"/>
    <property type="match status" value="1"/>
</dbReference>
<proteinExistence type="predicted"/>
<dbReference type="SMART" id="SM00066">
    <property type="entry name" value="GAL4"/>
    <property type="match status" value="1"/>
</dbReference>
<dbReference type="PROSITE" id="PS00463">
    <property type="entry name" value="ZN2_CY6_FUNGAL_1"/>
    <property type="match status" value="1"/>
</dbReference>
<keyword evidence="8" id="KW-1185">Reference proteome</keyword>
<dbReference type="PROSITE" id="PS50048">
    <property type="entry name" value="ZN2_CY6_FUNGAL_2"/>
    <property type="match status" value="1"/>
</dbReference>
<dbReference type="Proteomes" id="UP000326198">
    <property type="component" value="Unassembled WGS sequence"/>
</dbReference>
<dbReference type="Gene3D" id="4.10.240.10">
    <property type="entry name" value="Zn(2)-C6 fungal-type DNA-binding domain"/>
    <property type="match status" value="1"/>
</dbReference>
<evidence type="ECO:0000256" key="5">
    <source>
        <dbReference type="SAM" id="MobiDB-lite"/>
    </source>
</evidence>
<keyword evidence="4" id="KW-0539">Nucleus</keyword>
<dbReference type="EMBL" id="ML736286">
    <property type="protein sequence ID" value="KAE8374372.1"/>
    <property type="molecule type" value="Genomic_DNA"/>
</dbReference>
<dbReference type="AlphaFoldDB" id="A0A5N7AX07"/>
<dbReference type="GO" id="GO:0003677">
    <property type="term" value="F:DNA binding"/>
    <property type="evidence" value="ECO:0007669"/>
    <property type="project" value="UniProtKB-KW"/>
</dbReference>
<feature type="region of interest" description="Disordered" evidence="5">
    <location>
        <begin position="1"/>
        <end position="25"/>
    </location>
</feature>
<dbReference type="SUPFAM" id="SSF57701">
    <property type="entry name" value="Zn2/Cys6 DNA-binding domain"/>
    <property type="match status" value="1"/>
</dbReference>
<keyword evidence="2" id="KW-0238">DNA-binding</keyword>
<dbReference type="InterPro" id="IPR001138">
    <property type="entry name" value="Zn2Cys6_DnaBD"/>
</dbReference>
<evidence type="ECO:0000256" key="4">
    <source>
        <dbReference type="ARBA" id="ARBA00023242"/>
    </source>
</evidence>
<evidence type="ECO:0000313" key="8">
    <source>
        <dbReference type="Proteomes" id="UP000326198"/>
    </source>
</evidence>
<reference evidence="7 8" key="1">
    <citation type="submission" date="2019-04" db="EMBL/GenBank/DDBJ databases">
        <title>Friends and foes A comparative genomics studyof 23 Aspergillus species from section Flavi.</title>
        <authorList>
            <consortium name="DOE Joint Genome Institute"/>
            <person name="Kjaerbolling I."/>
            <person name="Vesth T."/>
            <person name="Frisvad J.C."/>
            <person name="Nybo J.L."/>
            <person name="Theobald S."/>
            <person name="Kildgaard S."/>
            <person name="Isbrandt T."/>
            <person name="Kuo A."/>
            <person name="Sato A."/>
            <person name="Lyhne E.K."/>
            <person name="Kogle M.E."/>
            <person name="Wiebenga A."/>
            <person name="Kun R.S."/>
            <person name="Lubbers R.J."/>
            <person name="Makela M.R."/>
            <person name="Barry K."/>
            <person name="Chovatia M."/>
            <person name="Clum A."/>
            <person name="Daum C."/>
            <person name="Haridas S."/>
            <person name="He G."/>
            <person name="LaButti K."/>
            <person name="Lipzen A."/>
            <person name="Mondo S."/>
            <person name="Riley R."/>
            <person name="Salamov A."/>
            <person name="Simmons B.A."/>
            <person name="Magnuson J.K."/>
            <person name="Henrissat B."/>
            <person name="Mortensen U.H."/>
            <person name="Larsen T.O."/>
            <person name="Devries R.P."/>
            <person name="Grigoriev I.V."/>
            <person name="Machida M."/>
            <person name="Baker S.E."/>
            <person name="Andersen M.R."/>
        </authorList>
    </citation>
    <scope>NUCLEOTIDE SEQUENCE [LARGE SCALE GENOMIC DNA]</scope>
    <source>
        <strain evidence="7 8">IBT 29228</strain>
    </source>
</reference>
<dbReference type="InterPro" id="IPR036864">
    <property type="entry name" value="Zn2-C6_fun-type_DNA-bd_sf"/>
</dbReference>
<feature type="domain" description="Zn(2)-C6 fungal-type" evidence="6">
    <location>
        <begin position="41"/>
        <end position="70"/>
    </location>
</feature>
<keyword evidence="1" id="KW-0805">Transcription regulation</keyword>
<dbReference type="GO" id="GO:0000981">
    <property type="term" value="F:DNA-binding transcription factor activity, RNA polymerase II-specific"/>
    <property type="evidence" value="ECO:0007669"/>
    <property type="project" value="InterPro"/>
</dbReference>
<protein>
    <recommendedName>
        <fullName evidence="6">Zn(2)-C6 fungal-type domain-containing protein</fullName>
    </recommendedName>
</protein>
<evidence type="ECO:0000256" key="3">
    <source>
        <dbReference type="ARBA" id="ARBA00023163"/>
    </source>
</evidence>
<evidence type="ECO:0000256" key="2">
    <source>
        <dbReference type="ARBA" id="ARBA00023125"/>
    </source>
</evidence>
<dbReference type="CDD" id="cd00067">
    <property type="entry name" value="GAL4"/>
    <property type="match status" value="1"/>
</dbReference>
<evidence type="ECO:0000313" key="7">
    <source>
        <dbReference type="EMBL" id="KAE8374372.1"/>
    </source>
</evidence>